<dbReference type="OrthoDB" id="3666789at2"/>
<sequence length="340" mass="36401">MTNGLHMIVMDPKQTMHLGVGRGSGFSAETRKYVPGSAVRGALSAAWWRAHPSASQADFDSLIATISCSDAVVSWDAGVSGPSLQWTAGAAALDRKICKLCKPNDPGVPIEGLPWDATECRVCRGPLEPSKGNRVLPRGAEVLSATRVELNEREQAKDDHLYEREGLNTGSRALVALAAGRVKELAKTGQVLRIGAATSVAGRLAIADVVPYAPPSLAISPGKSRLRVEMLTPGVFVDEFGCAVNRPTTHDLRWSFQLPETAGITVERAFTRWTTSSGWHTMANRPKPEDIAVVAHSCFYVRVEVDEPITVPTIVHDLGIRTGEGCGWASLSTLLESADA</sequence>
<evidence type="ECO:0000313" key="1">
    <source>
        <dbReference type="EMBL" id="BAK34158.1"/>
    </source>
</evidence>
<dbReference type="AlphaFoldDB" id="F5XNP4"/>
<evidence type="ECO:0008006" key="3">
    <source>
        <dbReference type="Google" id="ProtNLM"/>
    </source>
</evidence>
<gene>
    <name evidence="1" type="ordered locus">MLP_11440</name>
</gene>
<keyword evidence="2" id="KW-1185">Reference proteome</keyword>
<dbReference type="Pfam" id="PF09700">
    <property type="entry name" value="Cas_Cmr3"/>
    <property type="match status" value="1"/>
</dbReference>
<reference evidence="1 2" key="1">
    <citation type="submission" date="2011-05" db="EMBL/GenBank/DDBJ databases">
        <title>Whole genome sequence of Microlunatus phosphovorus NM-1.</title>
        <authorList>
            <person name="Hosoyama A."/>
            <person name="Sasaki K."/>
            <person name="Harada T."/>
            <person name="Igarashi R."/>
            <person name="Kawakoshi A."/>
            <person name="Sasagawa M."/>
            <person name="Fukada J."/>
            <person name="Nakamura S."/>
            <person name="Katano Y."/>
            <person name="Hanada S."/>
            <person name="Kamagata Y."/>
            <person name="Nakamura N."/>
            <person name="Yamazaki S."/>
            <person name="Fujita N."/>
        </authorList>
    </citation>
    <scope>NUCLEOTIDE SEQUENCE [LARGE SCALE GENOMIC DNA]</scope>
    <source>
        <strain evidence="2">ATCC 700054 / DSM 10555 / JCM 9379 / NBRC 101784 / NCIMB 13414 / VKM Ac-1990 / NM-1</strain>
    </source>
</reference>
<organism evidence="1 2">
    <name type="scientific">Microlunatus phosphovorus (strain ATCC 700054 / DSM 10555 / JCM 9379 / NBRC 101784 / NCIMB 13414 / VKM Ac-1990 / NM-1)</name>
    <dbReference type="NCBI Taxonomy" id="1032480"/>
    <lineage>
        <taxon>Bacteria</taxon>
        <taxon>Bacillati</taxon>
        <taxon>Actinomycetota</taxon>
        <taxon>Actinomycetes</taxon>
        <taxon>Propionibacteriales</taxon>
        <taxon>Propionibacteriaceae</taxon>
        <taxon>Microlunatus</taxon>
    </lineage>
</organism>
<name>F5XNP4_MICPN</name>
<accession>F5XNP4</accession>
<proteinExistence type="predicted"/>
<dbReference type="Proteomes" id="UP000007947">
    <property type="component" value="Chromosome"/>
</dbReference>
<dbReference type="EMBL" id="AP012204">
    <property type="protein sequence ID" value="BAK34158.1"/>
    <property type="molecule type" value="Genomic_DNA"/>
</dbReference>
<dbReference type="HOGENOM" id="CLU_815882_0_0_11"/>
<dbReference type="KEGG" id="mph:MLP_11440"/>
<dbReference type="STRING" id="1032480.MLP_11440"/>
<protein>
    <recommendedName>
        <fullName evidence="3">CRISPR-associated protein</fullName>
    </recommendedName>
</protein>
<dbReference type="eggNOG" id="COG1769">
    <property type="taxonomic scope" value="Bacteria"/>
</dbReference>
<dbReference type="InterPro" id="IPR019117">
    <property type="entry name" value="CRISPR-assoc_protein_Cmr3"/>
</dbReference>
<evidence type="ECO:0000313" key="2">
    <source>
        <dbReference type="Proteomes" id="UP000007947"/>
    </source>
</evidence>
<dbReference type="Gene3D" id="2.60.40.4350">
    <property type="match status" value="1"/>
</dbReference>